<dbReference type="PANTHER" id="PTHR43736">
    <property type="entry name" value="ADP-RIBOSE PYROPHOSPHATASE"/>
    <property type="match status" value="1"/>
</dbReference>
<dbReference type="GO" id="GO:0047631">
    <property type="term" value="F:ADP-ribose diphosphatase activity"/>
    <property type="evidence" value="ECO:0007669"/>
    <property type="project" value="UniProtKB-EC"/>
</dbReference>
<feature type="domain" description="Nudix hydrolase" evidence="1">
    <location>
        <begin position="15"/>
        <end position="142"/>
    </location>
</feature>
<dbReference type="Pfam" id="PF00293">
    <property type="entry name" value="NUDIX"/>
    <property type="match status" value="1"/>
</dbReference>
<accession>B0VJK7</accession>
<dbReference type="InterPro" id="IPR000086">
    <property type="entry name" value="NUDIX_hydrolase_dom"/>
</dbReference>
<dbReference type="EMBL" id="CU466930">
    <property type="protein sequence ID" value="CAO81692.1"/>
    <property type="molecule type" value="Genomic_DNA"/>
</dbReference>
<dbReference type="HOGENOM" id="CLU_037162_20_3_0"/>
<dbReference type="STRING" id="459349.CLOAM1865"/>
<dbReference type="PROSITE" id="PS51462">
    <property type="entry name" value="NUDIX"/>
    <property type="match status" value="1"/>
</dbReference>
<dbReference type="PANTHER" id="PTHR43736:SF1">
    <property type="entry name" value="DIHYDRONEOPTERIN TRIPHOSPHATE DIPHOSPHATASE"/>
    <property type="match status" value="1"/>
</dbReference>
<dbReference type="CDD" id="cd18873">
    <property type="entry name" value="NUDIX_NadM_like"/>
    <property type="match status" value="1"/>
</dbReference>
<dbReference type="SUPFAM" id="SSF55811">
    <property type="entry name" value="Nudix"/>
    <property type="match status" value="1"/>
</dbReference>
<dbReference type="Gene3D" id="3.90.79.10">
    <property type="entry name" value="Nucleoside Triphosphate Pyrophosphohydrolase"/>
    <property type="match status" value="1"/>
</dbReference>
<sequence length="142" mass="16067">MRPHCPACNWVYYKNPIPAVAIVLFNENRELLLVKRGLQPKAGFWALPSGYMEINLTPEENALQELEEETGLKGKIMHCVGWFFGKSPIYERVLSIGFRMKAIGGKLQAGDDAVDVKFFPLNNLPVIAFDAHRDFIAKETML</sequence>
<evidence type="ECO:0000259" key="1">
    <source>
        <dbReference type="PROSITE" id="PS51462"/>
    </source>
</evidence>
<keyword evidence="2" id="KW-0378">Hydrolase</keyword>
<dbReference type="Proteomes" id="UP000002019">
    <property type="component" value="Chromosome"/>
</dbReference>
<evidence type="ECO:0000313" key="2">
    <source>
        <dbReference type="EMBL" id="CAO81692.1"/>
    </source>
</evidence>
<evidence type="ECO:0000313" key="3">
    <source>
        <dbReference type="Proteomes" id="UP000002019"/>
    </source>
</evidence>
<dbReference type="AlphaFoldDB" id="B0VJK7"/>
<reference evidence="2 3" key="1">
    <citation type="journal article" date="2008" name="J. Bacteriol.">
        <title>'Candidatus Cloacamonas acidaminovorans': genome sequence reconstruction provides a first glimpse of a new bacterial division.</title>
        <authorList>
            <person name="Pelletier E."/>
            <person name="Kreimeyer A."/>
            <person name="Bocs S."/>
            <person name="Rouy Z."/>
            <person name="Gyapay G."/>
            <person name="Chouari R."/>
            <person name="Riviere D."/>
            <person name="Ganesan A."/>
            <person name="Daegelen P."/>
            <person name="Sghir A."/>
            <person name="Cohen G.N."/>
            <person name="Medigue C."/>
            <person name="Weissenbach J."/>
            <person name="Le Paslier D."/>
        </authorList>
    </citation>
    <scope>NUCLEOTIDE SEQUENCE [LARGE SCALE GENOMIC DNA]</scope>
    <source>
        <strain evidence="3">Evry</strain>
    </source>
</reference>
<dbReference type="EC" id="3.6.1.13" evidence="2"/>
<dbReference type="KEGG" id="caci:CLOAM1865"/>
<protein>
    <submittedName>
        <fullName evidence="2">ADP-ribose pyrophosphatase (ADP-ribose diphosphatase) (Adenosine diphosphoribose pyrophosphatase) (ADPR-PPase) (ADP-ribose phosphohydrolase)</fullName>
        <ecNumber evidence="2">3.6.1.13</ecNumber>
    </submittedName>
</protein>
<gene>
    <name evidence="2" type="ordered locus">CLOAM1865</name>
</gene>
<name>B0VJK7_CLOAI</name>
<dbReference type="InterPro" id="IPR015797">
    <property type="entry name" value="NUDIX_hydrolase-like_dom_sf"/>
</dbReference>
<proteinExistence type="predicted"/>
<keyword evidence="3" id="KW-1185">Reference proteome</keyword>
<dbReference type="eggNOG" id="COG1051">
    <property type="taxonomic scope" value="Bacteria"/>
</dbReference>
<organism evidence="2 3">
    <name type="scientific">Cloacimonas acidaminovorans (strain Evry)</name>
    <dbReference type="NCBI Taxonomy" id="459349"/>
    <lineage>
        <taxon>Bacteria</taxon>
        <taxon>Pseudomonadati</taxon>
        <taxon>Candidatus Cloacimonadota</taxon>
        <taxon>Candidatus Cloacimonadia</taxon>
        <taxon>Candidatus Cloacimonadales</taxon>
        <taxon>Candidatus Cloacimonadaceae</taxon>
        <taxon>Candidatus Cloacimonas</taxon>
    </lineage>
</organism>